<dbReference type="AlphaFoldDB" id="A0A139JR52"/>
<comment type="caution">
    <text evidence="7">The sequence shown here is derived from an EMBL/GenBank/DDBJ whole genome shotgun (WGS) entry which is preliminary data.</text>
</comment>
<dbReference type="PANTHER" id="PTHR11241:SF0">
    <property type="entry name" value="DEOXYURIDINE 5'-TRIPHOSPHATE NUCLEOTIDOHYDROLASE"/>
    <property type="match status" value="1"/>
</dbReference>
<dbReference type="InterPro" id="IPR036157">
    <property type="entry name" value="dUTPase-like_sf"/>
</dbReference>
<keyword evidence="3 8" id="KW-0378">Hydrolase</keyword>
<dbReference type="PANTHER" id="PTHR11241">
    <property type="entry name" value="DEOXYURIDINE 5'-TRIPHOSPHATE NUCLEOTIDOHYDROLASE"/>
    <property type="match status" value="1"/>
</dbReference>
<organism evidence="7 9">
    <name type="scientific">Candidatus Phytoplasma oryzae</name>
    <dbReference type="NCBI Taxonomy" id="203274"/>
    <lineage>
        <taxon>Bacteria</taxon>
        <taxon>Bacillati</taxon>
        <taxon>Mycoplasmatota</taxon>
        <taxon>Mollicutes</taxon>
        <taxon>Acholeplasmatales</taxon>
        <taxon>Acholeplasmataceae</taxon>
        <taxon>Candidatus Phytoplasma</taxon>
        <taxon>16SrXI (Rice yellow dwarf group)</taxon>
    </lineage>
</organism>
<dbReference type="Proteomes" id="UP000070069">
    <property type="component" value="Unassembled WGS sequence"/>
</dbReference>
<evidence type="ECO:0000256" key="4">
    <source>
        <dbReference type="ARBA" id="ARBA00023080"/>
    </source>
</evidence>
<dbReference type="EMBL" id="LTBM01000001">
    <property type="protein sequence ID" value="KXT29428.1"/>
    <property type="molecule type" value="Genomic_DNA"/>
</dbReference>
<feature type="domain" description="dUTPase-like" evidence="6">
    <location>
        <begin position="17"/>
        <end position="158"/>
    </location>
</feature>
<dbReference type="GO" id="GO:0006226">
    <property type="term" value="P:dUMP biosynthetic process"/>
    <property type="evidence" value="ECO:0007669"/>
    <property type="project" value="InterPro"/>
</dbReference>
<dbReference type="InterPro" id="IPR029054">
    <property type="entry name" value="dUTPase-like"/>
</dbReference>
<dbReference type="SUPFAM" id="SSF51283">
    <property type="entry name" value="dUTPase-like"/>
    <property type="match status" value="1"/>
</dbReference>
<dbReference type="CDD" id="cd07557">
    <property type="entry name" value="trimeric_dUTPase"/>
    <property type="match status" value="1"/>
</dbReference>
<dbReference type="RefSeq" id="WP_066539859.1">
    <property type="nucleotide sequence ID" value="NZ_JHUK01000001.1"/>
</dbReference>
<sequence>MKKNFFFDIISSFKGKYINLPRRQTYFSAGYDFESATNIIIKSKEIVLVPTGIKACFDKDKVLLIYSRSSLSLKKGLMLANNVGVIDSDYYNNDYNEGHIFIPLYNFSDRDVLINKNERIAQGILQRFYLTNDDNLINKNNFQKEKIMKKRKSGFGSTDL</sequence>
<keyword evidence="4" id="KW-0546">Nucleotide metabolism</keyword>
<dbReference type="Pfam" id="PF00692">
    <property type="entry name" value="dUTPase"/>
    <property type="match status" value="1"/>
</dbReference>
<dbReference type="PATRIC" id="fig|203274.3.peg.72"/>
<dbReference type="GO" id="GO:0046081">
    <property type="term" value="P:dUTP catabolic process"/>
    <property type="evidence" value="ECO:0007669"/>
    <property type="project" value="InterPro"/>
</dbReference>
<evidence type="ECO:0000256" key="1">
    <source>
        <dbReference type="ARBA" id="ARBA00006581"/>
    </source>
</evidence>
<evidence type="ECO:0000256" key="2">
    <source>
        <dbReference type="ARBA" id="ARBA00012379"/>
    </source>
</evidence>
<dbReference type="Proteomes" id="UP000249343">
    <property type="component" value="Unassembled WGS sequence"/>
</dbReference>
<dbReference type="InterPro" id="IPR033704">
    <property type="entry name" value="dUTPase_trimeric"/>
</dbReference>
<dbReference type="GO" id="GO:0004170">
    <property type="term" value="F:dUTP diphosphatase activity"/>
    <property type="evidence" value="ECO:0007669"/>
    <property type="project" value="UniProtKB-EC"/>
</dbReference>
<comment type="catalytic activity">
    <reaction evidence="5">
        <text>dUTP + H2O = dUMP + diphosphate + H(+)</text>
        <dbReference type="Rhea" id="RHEA:10248"/>
        <dbReference type="ChEBI" id="CHEBI:15377"/>
        <dbReference type="ChEBI" id="CHEBI:15378"/>
        <dbReference type="ChEBI" id="CHEBI:33019"/>
        <dbReference type="ChEBI" id="CHEBI:61555"/>
        <dbReference type="ChEBI" id="CHEBI:246422"/>
        <dbReference type="EC" id="3.6.1.23"/>
    </reaction>
</comment>
<protein>
    <recommendedName>
        <fullName evidence="2">dUTP diphosphatase</fullName>
        <ecNumber evidence="2">3.6.1.23</ecNumber>
    </recommendedName>
</protein>
<evidence type="ECO:0000256" key="5">
    <source>
        <dbReference type="ARBA" id="ARBA00047686"/>
    </source>
</evidence>
<evidence type="ECO:0000259" key="6">
    <source>
        <dbReference type="Pfam" id="PF00692"/>
    </source>
</evidence>
<accession>A0A139JR52</accession>
<dbReference type="GO" id="GO:0000287">
    <property type="term" value="F:magnesium ion binding"/>
    <property type="evidence" value="ECO:0007669"/>
    <property type="project" value="InterPro"/>
</dbReference>
<evidence type="ECO:0000313" key="9">
    <source>
        <dbReference type="Proteomes" id="UP000070069"/>
    </source>
</evidence>
<comment type="similarity">
    <text evidence="1">Belongs to the dUTPase family.</text>
</comment>
<reference evidence="7 9" key="2">
    <citation type="submission" date="2016-02" db="EMBL/GenBank/DDBJ databases">
        <title>A draft genome sequence of Candidatus Phytoplasma oryzae strain Mbita1, the causative agent of Napier Grass stunt disease in Kenya.</title>
        <authorList>
            <person name="Fischer A."/>
            <person name="Santa-Cruz I."/>
            <person name="Wambua L."/>
            <person name="Olds C."/>
            <person name="Midega C."/>
            <person name="Dickinson M."/>
            <person name="Kawicha P."/>
            <person name="Khan Z."/>
            <person name="Masiga D."/>
            <person name="Jores J."/>
            <person name="Bernd S."/>
        </authorList>
    </citation>
    <scope>NUCLEOTIDE SEQUENCE [LARGE SCALE GENOMIC DNA]</scope>
    <source>
        <strain evidence="7">Mbita1</strain>
    </source>
</reference>
<evidence type="ECO:0000256" key="3">
    <source>
        <dbReference type="ARBA" id="ARBA00022801"/>
    </source>
</evidence>
<dbReference type="EMBL" id="JHUK01000001">
    <property type="protein sequence ID" value="RAM58009.1"/>
    <property type="molecule type" value="Genomic_DNA"/>
</dbReference>
<gene>
    <name evidence="7" type="ORF">AXA84_0073</name>
    <name evidence="8" type="ORF">DH96_00420</name>
</gene>
<dbReference type="Gene3D" id="2.70.40.10">
    <property type="match status" value="1"/>
</dbReference>
<reference evidence="8 10" key="1">
    <citation type="submission" date="2014-04" db="EMBL/GenBank/DDBJ databases">
        <title>Genome study of Napier grass stunt phytoplasma.</title>
        <authorList>
            <person name="Kawicha P."/>
            <person name="Dickinson M."/>
            <person name="Hodgetts J."/>
        </authorList>
    </citation>
    <scope>NUCLEOTIDE SEQUENCE [LARGE SCALE GENOMIC DNA]</scope>
    <source>
        <strain evidence="8 10">NGS-S10</strain>
    </source>
</reference>
<evidence type="ECO:0000313" key="10">
    <source>
        <dbReference type="Proteomes" id="UP000249343"/>
    </source>
</evidence>
<keyword evidence="10" id="KW-1185">Reference proteome</keyword>
<proteinExistence type="inferred from homology"/>
<name>A0A139JR52_9MOLU</name>
<dbReference type="InterPro" id="IPR008181">
    <property type="entry name" value="dUTPase"/>
</dbReference>
<dbReference type="EC" id="3.6.1.23" evidence="2"/>
<dbReference type="OrthoDB" id="9809956at2"/>
<evidence type="ECO:0000313" key="8">
    <source>
        <dbReference type="EMBL" id="RAM58009.1"/>
    </source>
</evidence>
<evidence type="ECO:0000313" key="7">
    <source>
        <dbReference type="EMBL" id="KXT29428.1"/>
    </source>
</evidence>